<feature type="domain" description="N-acetyltransferase" evidence="3">
    <location>
        <begin position="8"/>
        <end position="170"/>
    </location>
</feature>
<dbReference type="CDD" id="cd04301">
    <property type="entry name" value="NAT_SF"/>
    <property type="match status" value="1"/>
</dbReference>
<protein>
    <submittedName>
        <fullName evidence="4">GNAT family N-acetyltransferase</fullName>
    </submittedName>
</protein>
<dbReference type="InterPro" id="IPR016181">
    <property type="entry name" value="Acyl_CoA_acyltransferase"/>
</dbReference>
<evidence type="ECO:0000313" key="4">
    <source>
        <dbReference type="EMBL" id="MCZ8538213.1"/>
    </source>
</evidence>
<dbReference type="Proteomes" id="UP001152173">
    <property type="component" value="Unassembled WGS sequence"/>
</dbReference>
<dbReference type="InterPro" id="IPR000182">
    <property type="entry name" value="GNAT_dom"/>
</dbReference>
<dbReference type="PANTHER" id="PTHR43877:SF1">
    <property type="entry name" value="ACETYLTRANSFERASE"/>
    <property type="match status" value="1"/>
</dbReference>
<dbReference type="PANTHER" id="PTHR43877">
    <property type="entry name" value="AMINOALKYLPHOSPHONATE N-ACETYLTRANSFERASE-RELATED-RELATED"/>
    <property type="match status" value="1"/>
</dbReference>
<gene>
    <name evidence="4" type="ORF">M9R32_13535</name>
</gene>
<dbReference type="SUPFAM" id="SSF55729">
    <property type="entry name" value="Acyl-CoA N-acyltransferases (Nat)"/>
    <property type="match status" value="1"/>
</dbReference>
<comment type="caution">
    <text evidence="4">The sequence shown here is derived from an EMBL/GenBank/DDBJ whole genome shotgun (WGS) entry which is preliminary data.</text>
</comment>
<keyword evidence="2" id="KW-0012">Acyltransferase</keyword>
<dbReference type="RefSeq" id="WP_269927287.1">
    <property type="nucleotide sequence ID" value="NZ_JAMKBJ010000014.1"/>
</dbReference>
<dbReference type="GO" id="GO:0016747">
    <property type="term" value="F:acyltransferase activity, transferring groups other than amino-acyl groups"/>
    <property type="evidence" value="ECO:0007669"/>
    <property type="project" value="InterPro"/>
</dbReference>
<dbReference type="EMBL" id="JAMKBJ010000014">
    <property type="protein sequence ID" value="MCZ8538213.1"/>
    <property type="molecule type" value="Genomic_DNA"/>
</dbReference>
<evidence type="ECO:0000313" key="5">
    <source>
        <dbReference type="Proteomes" id="UP001152173"/>
    </source>
</evidence>
<name>A0A9X3LHU5_9BACL</name>
<keyword evidence="5" id="KW-1185">Reference proteome</keyword>
<dbReference type="InterPro" id="IPR050832">
    <property type="entry name" value="Bact_Acetyltransf"/>
</dbReference>
<dbReference type="Pfam" id="PF00583">
    <property type="entry name" value="Acetyltransf_1"/>
    <property type="match status" value="1"/>
</dbReference>
<proteinExistence type="predicted"/>
<evidence type="ECO:0000256" key="2">
    <source>
        <dbReference type="ARBA" id="ARBA00023315"/>
    </source>
</evidence>
<reference evidence="4" key="1">
    <citation type="submission" date="2022-05" db="EMBL/GenBank/DDBJ databases">
        <authorList>
            <person name="Colautti A."/>
            <person name="Iacumin L."/>
        </authorList>
    </citation>
    <scope>NUCLEOTIDE SEQUENCE</scope>
    <source>
        <strain evidence="4">SK 55</strain>
    </source>
</reference>
<keyword evidence="1" id="KW-0808">Transferase</keyword>
<sequence>MSEEIRIEIIDALSGDEIEQLSELLIEVVNEGASIGFLPPFKEVEARAYVESIIEPSNLLLVAKIEDKIVGSVQLQLANKPNASHRSEIAKLMTHPRFQRKGIGRLLMSKAEDLARENNRSLMILDTREGDPSNLLYNSLNYIEAGRIPNYAMSANGQLDTTVYYYKSLL</sequence>
<dbReference type="PROSITE" id="PS51186">
    <property type="entry name" value="GNAT"/>
    <property type="match status" value="1"/>
</dbReference>
<dbReference type="AlphaFoldDB" id="A0A9X3LHU5"/>
<evidence type="ECO:0000259" key="3">
    <source>
        <dbReference type="PROSITE" id="PS51186"/>
    </source>
</evidence>
<accession>A0A9X3LHU5</accession>
<evidence type="ECO:0000256" key="1">
    <source>
        <dbReference type="ARBA" id="ARBA00022679"/>
    </source>
</evidence>
<dbReference type="Gene3D" id="3.40.630.30">
    <property type="match status" value="1"/>
</dbReference>
<organism evidence="4 5">
    <name type="scientific">Paenisporosarcina quisquiliarum</name>
    <dbReference type="NCBI Taxonomy" id="365346"/>
    <lineage>
        <taxon>Bacteria</taxon>
        <taxon>Bacillati</taxon>
        <taxon>Bacillota</taxon>
        <taxon>Bacilli</taxon>
        <taxon>Bacillales</taxon>
        <taxon>Caryophanaceae</taxon>
        <taxon>Paenisporosarcina</taxon>
    </lineage>
</organism>